<dbReference type="InterPro" id="IPR021917">
    <property type="entry name" value="Unchr_Zn-peptidase-like"/>
</dbReference>
<name>A0A0R3W7E0_TAEAS</name>
<accession>A0A0R3W7E0</accession>
<dbReference type="AlphaFoldDB" id="A0A0R3W7E0"/>
<organism evidence="1">
    <name type="scientific">Taenia asiatica</name>
    <name type="common">Asian tapeworm</name>
    <dbReference type="NCBI Taxonomy" id="60517"/>
    <lineage>
        <taxon>Eukaryota</taxon>
        <taxon>Metazoa</taxon>
        <taxon>Spiralia</taxon>
        <taxon>Lophotrochozoa</taxon>
        <taxon>Platyhelminthes</taxon>
        <taxon>Cestoda</taxon>
        <taxon>Eucestoda</taxon>
        <taxon>Cyclophyllidea</taxon>
        <taxon>Taeniidae</taxon>
        <taxon>Taenia</taxon>
    </lineage>
</organism>
<dbReference type="WBParaSite" id="TASK_0000618801-mRNA-1">
    <property type="protein sequence ID" value="TASK_0000618801-mRNA-1"/>
    <property type="gene ID" value="TASK_0000618801"/>
</dbReference>
<protein>
    <submittedName>
        <fullName evidence="1">Zinc metalloproteinase YIL108W</fullName>
    </submittedName>
</protein>
<dbReference type="SUPFAM" id="SSF55486">
    <property type="entry name" value="Metalloproteases ('zincins'), catalytic domain"/>
    <property type="match status" value="1"/>
</dbReference>
<dbReference type="PANTHER" id="PTHR21054">
    <property type="entry name" value="ZINC METALLOPROTEINASE-RELATED"/>
    <property type="match status" value="1"/>
</dbReference>
<evidence type="ECO:0000313" key="1">
    <source>
        <dbReference type="WBParaSite" id="TASK_0000618801-mRNA-1"/>
    </source>
</evidence>
<dbReference type="PANTHER" id="PTHR21054:SF2">
    <property type="entry name" value="MIP04191P"/>
    <property type="match status" value="1"/>
</dbReference>
<dbReference type="InterPro" id="IPR053002">
    <property type="entry name" value="Metalloproteinase_M10B"/>
</dbReference>
<sequence>MVRDLFSINGSWTVHYPLFLLRGTFSCHLGCQPTTVTKTNSILFKTSSKTAPGVFFKALISLDTGLNNISICCPHISYNCAINKVPVDDTRPYVRCIYVAFRGHDGSFQAPPSVPSDSDSACRRFGLAVRLLQTLTAETIFAETGCRRTFVCAGDLPAPSNLQPRVVASPVSVAVWCIQSRIGFQEAQSMSSLRLWECLARELDAIFWEDRGRAKWLAVVSCTEFRPLTSSEIMPTSHEEGPVAWLLLDRVRYTHGQKTSRRLAHVYQIHRRLTSGSISMIADIGIQENIFEDFPGTYWANYTTALGTMLHEIGHCFDLDHNSEGIMRRGGDDLNLVLAFPPPGSSSRTVKVQNGYSFRRLSILQFSGVTFYENALQVTENTQDQSDILWGRCESIEDCGRAFWRKEVAQFLSFHRWFIDSPRTRDEHGTELKDGILESPTGIRLIQIRITEDTSSPNLAKLWNLTRQASVPELPLDASLMQGCIVYHKLFEQPQKRLSITKILQNAFSRLKVPTLKVVVLDCNGYVFQKTASNDHPDK</sequence>
<dbReference type="Pfam" id="PF12044">
    <property type="entry name" value="Metallopep"/>
    <property type="match status" value="2"/>
</dbReference>
<reference evidence="1" key="1">
    <citation type="submission" date="2017-02" db="UniProtKB">
        <authorList>
            <consortium name="WormBaseParasite"/>
        </authorList>
    </citation>
    <scope>IDENTIFICATION</scope>
</reference>
<proteinExistence type="predicted"/>